<reference evidence="2" key="1">
    <citation type="submission" date="2023-04" db="EMBL/GenBank/DDBJ databases">
        <authorList>
            <consortium name="ELIXIR-Norway"/>
        </authorList>
    </citation>
    <scope>NUCLEOTIDE SEQUENCE [LARGE SCALE GENOMIC DNA]</scope>
</reference>
<proteinExistence type="predicted"/>
<evidence type="ECO:0000313" key="3">
    <source>
        <dbReference type="Proteomes" id="UP001176941"/>
    </source>
</evidence>
<dbReference type="EMBL" id="OX459957">
    <property type="protein sequence ID" value="CAI9162569.1"/>
    <property type="molecule type" value="Genomic_DNA"/>
</dbReference>
<keyword evidence="3" id="KW-1185">Reference proteome</keyword>
<organism evidence="2 3">
    <name type="scientific">Rangifer tarandus platyrhynchus</name>
    <name type="common">Svalbard reindeer</name>
    <dbReference type="NCBI Taxonomy" id="3082113"/>
    <lineage>
        <taxon>Eukaryota</taxon>
        <taxon>Metazoa</taxon>
        <taxon>Chordata</taxon>
        <taxon>Craniata</taxon>
        <taxon>Vertebrata</taxon>
        <taxon>Euteleostomi</taxon>
        <taxon>Mammalia</taxon>
        <taxon>Eutheria</taxon>
        <taxon>Laurasiatheria</taxon>
        <taxon>Artiodactyla</taxon>
        <taxon>Ruminantia</taxon>
        <taxon>Pecora</taxon>
        <taxon>Cervidae</taxon>
        <taxon>Odocoileinae</taxon>
        <taxon>Rangifer</taxon>
    </lineage>
</organism>
<dbReference type="Proteomes" id="UP001176941">
    <property type="component" value="Chromosome 21"/>
</dbReference>
<name>A0ABN8YS88_RANTA</name>
<evidence type="ECO:0000313" key="2">
    <source>
        <dbReference type="EMBL" id="CAI9162569.1"/>
    </source>
</evidence>
<gene>
    <name evidence="2" type="ORF">MRATA1EN1_LOCUS11531</name>
</gene>
<protein>
    <submittedName>
        <fullName evidence="2">Uncharacterized protein</fullName>
    </submittedName>
</protein>
<sequence length="121" mass="12981">MFSKARLPGSIKPQFLLCVLTPFLDATYERRPSGKFPGGPVVRGASQVWLNSKESACSTRDTGDTDSIPGLGRSPEGGHGNMLQCSCLENPVDRGAWRATLHGIAKSQTRLKQLSTHSPSA</sequence>
<feature type="region of interest" description="Disordered" evidence="1">
    <location>
        <begin position="53"/>
        <end position="82"/>
    </location>
</feature>
<evidence type="ECO:0000256" key="1">
    <source>
        <dbReference type="SAM" id="MobiDB-lite"/>
    </source>
</evidence>
<accession>A0ABN8YS88</accession>